<keyword evidence="4" id="KW-0964">Secreted</keyword>
<evidence type="ECO:0000256" key="1">
    <source>
        <dbReference type="ARBA" id="ARBA00004175"/>
    </source>
</evidence>
<dbReference type="GO" id="GO:0042742">
    <property type="term" value="P:defense response to bacterium"/>
    <property type="evidence" value="ECO:0007669"/>
    <property type="project" value="UniProtKB-KW"/>
</dbReference>
<evidence type="ECO:0000256" key="11">
    <source>
        <dbReference type="ARBA" id="ARBA00030320"/>
    </source>
</evidence>
<dbReference type="AlphaFoldDB" id="A0AAW1B2L3"/>
<dbReference type="InterPro" id="IPR046350">
    <property type="entry name" value="Cystatin_sf"/>
</dbReference>
<evidence type="ECO:0000256" key="9">
    <source>
        <dbReference type="ARBA" id="ARBA00023157"/>
    </source>
</evidence>
<dbReference type="GO" id="GO:0044218">
    <property type="term" value="C:other organism cell membrane"/>
    <property type="evidence" value="ECO:0007669"/>
    <property type="project" value="UniProtKB-KW"/>
</dbReference>
<evidence type="ECO:0000256" key="8">
    <source>
        <dbReference type="ARBA" id="ARBA00023136"/>
    </source>
</evidence>
<keyword evidence="8" id="KW-0472">Membrane</keyword>
<sequence>MKEMGRMVRMKLRRMRVKMKLRRRRMVVMMVSEDGEDEGEEDEGEDEVEETRGGGCVEVPYGPSSMVQQDDGPGIQNFWDLRGVFSTTPLQWRRKESFRRDPDMKWENDPVSEGNQALNFTVKETVCPAEEDFSTDRCDFKEDGMVRQCTGYYFLEERPPVAVLTCHTVGGTVKEEEEEKKEKKKDQPKRIKRFVGSFQLVVGVSFRF</sequence>
<evidence type="ECO:0000256" key="13">
    <source>
        <dbReference type="SAM" id="MobiDB-lite"/>
    </source>
</evidence>
<dbReference type="Gene3D" id="3.10.450.10">
    <property type="match status" value="1"/>
</dbReference>
<dbReference type="InterPro" id="IPR001894">
    <property type="entry name" value="Cathelicidin-like"/>
</dbReference>
<feature type="region of interest" description="Disordered" evidence="13">
    <location>
        <begin position="31"/>
        <end position="55"/>
    </location>
</feature>
<comment type="similarity">
    <text evidence="3">Belongs to the cathelicidin family.</text>
</comment>
<evidence type="ECO:0000256" key="10">
    <source>
        <dbReference type="ARBA" id="ARBA00023298"/>
    </source>
</evidence>
<proteinExistence type="inferred from homology"/>
<keyword evidence="15" id="KW-1185">Reference proteome</keyword>
<comment type="caution">
    <text evidence="14">The sequence shown here is derived from an EMBL/GenBank/DDBJ whole genome shotgun (WGS) entry which is preliminary data.</text>
</comment>
<dbReference type="PROSITE" id="PS00947">
    <property type="entry name" value="CATHELICIDINS_2"/>
    <property type="match status" value="1"/>
</dbReference>
<keyword evidence="9" id="KW-1015">Disulfide bond</keyword>
<protein>
    <recommendedName>
        <fullName evidence="12">Cathelicidin-related antimicrobial peptide</fullName>
    </recommendedName>
    <alternativeName>
        <fullName evidence="11">Vipericidin</fullName>
    </alternativeName>
</protein>
<accession>A0AAW1B2L3</accession>
<reference evidence="14 15" key="1">
    <citation type="journal article" date="2024" name="Proc. Natl. Acad. Sci. U.S.A.">
        <title>The genetic regulatory architecture and epigenomic basis for age-related changes in rattlesnake venom.</title>
        <authorList>
            <person name="Hogan M.P."/>
            <person name="Holding M.L."/>
            <person name="Nystrom G.S."/>
            <person name="Colston T.J."/>
            <person name="Bartlett D.A."/>
            <person name="Mason A.J."/>
            <person name="Ellsworth S.A."/>
            <person name="Rautsaw R.M."/>
            <person name="Lawrence K.C."/>
            <person name="Strickland J.L."/>
            <person name="He B."/>
            <person name="Fraser P."/>
            <person name="Margres M.J."/>
            <person name="Gilbert D.M."/>
            <person name="Gibbs H.L."/>
            <person name="Parkinson C.L."/>
            <person name="Rokyta D.R."/>
        </authorList>
    </citation>
    <scope>NUCLEOTIDE SEQUENCE [LARGE SCALE GENOMIC DNA]</scope>
    <source>
        <strain evidence="14">DRR0105</strain>
    </source>
</reference>
<keyword evidence="6" id="KW-1052">Target cell membrane</keyword>
<evidence type="ECO:0000256" key="4">
    <source>
        <dbReference type="ARBA" id="ARBA00022525"/>
    </source>
</evidence>
<comment type="subcellular location">
    <subcellularLocation>
        <location evidence="2">Secreted</location>
    </subcellularLocation>
    <subcellularLocation>
        <location evidence="1">Target cell membrane</location>
    </subcellularLocation>
</comment>
<evidence type="ECO:0000256" key="6">
    <source>
        <dbReference type="ARBA" id="ARBA00022537"/>
    </source>
</evidence>
<dbReference type="InterPro" id="IPR018216">
    <property type="entry name" value="Cathelicidin_CS"/>
</dbReference>
<evidence type="ECO:0000313" key="15">
    <source>
        <dbReference type="Proteomes" id="UP001474421"/>
    </source>
</evidence>
<keyword evidence="7" id="KW-0044">Antibiotic</keyword>
<dbReference type="GO" id="GO:0005615">
    <property type="term" value="C:extracellular space"/>
    <property type="evidence" value="ECO:0007669"/>
    <property type="project" value="TreeGrafter"/>
</dbReference>
<keyword evidence="10" id="KW-1053">Target membrane</keyword>
<name>A0AAW1B2L3_CROAD</name>
<gene>
    <name evidence="14" type="ORF">NXF25_019202</name>
</gene>
<organism evidence="14 15">
    <name type="scientific">Crotalus adamanteus</name>
    <name type="common">Eastern diamondback rattlesnake</name>
    <dbReference type="NCBI Taxonomy" id="8729"/>
    <lineage>
        <taxon>Eukaryota</taxon>
        <taxon>Metazoa</taxon>
        <taxon>Chordata</taxon>
        <taxon>Craniata</taxon>
        <taxon>Vertebrata</taxon>
        <taxon>Euteleostomi</taxon>
        <taxon>Lepidosauria</taxon>
        <taxon>Squamata</taxon>
        <taxon>Bifurcata</taxon>
        <taxon>Unidentata</taxon>
        <taxon>Episquamata</taxon>
        <taxon>Toxicofera</taxon>
        <taxon>Serpentes</taxon>
        <taxon>Colubroidea</taxon>
        <taxon>Viperidae</taxon>
        <taxon>Crotalinae</taxon>
        <taxon>Crotalus</taxon>
    </lineage>
</organism>
<dbReference type="PANTHER" id="PTHR10206">
    <property type="entry name" value="CATHELICIDIN"/>
    <property type="match status" value="1"/>
</dbReference>
<evidence type="ECO:0000256" key="12">
    <source>
        <dbReference type="ARBA" id="ARBA00030330"/>
    </source>
</evidence>
<evidence type="ECO:0000256" key="7">
    <source>
        <dbReference type="ARBA" id="ARBA00023022"/>
    </source>
</evidence>
<evidence type="ECO:0000256" key="3">
    <source>
        <dbReference type="ARBA" id="ARBA00005320"/>
    </source>
</evidence>
<evidence type="ECO:0000256" key="2">
    <source>
        <dbReference type="ARBA" id="ARBA00004613"/>
    </source>
</evidence>
<dbReference type="Pfam" id="PF00666">
    <property type="entry name" value="Cathelicidins"/>
    <property type="match status" value="1"/>
</dbReference>
<dbReference type="SUPFAM" id="SSF54403">
    <property type="entry name" value="Cystatin/monellin"/>
    <property type="match status" value="1"/>
</dbReference>
<dbReference type="PANTHER" id="PTHR10206:SF0">
    <property type="entry name" value="CATHELICIDIN B1-RELATED"/>
    <property type="match status" value="1"/>
</dbReference>
<dbReference type="Proteomes" id="UP001474421">
    <property type="component" value="Unassembled WGS sequence"/>
</dbReference>
<feature type="compositionally biased region" description="Acidic residues" evidence="13">
    <location>
        <begin position="33"/>
        <end position="49"/>
    </location>
</feature>
<keyword evidence="5" id="KW-0929">Antimicrobial</keyword>
<dbReference type="EMBL" id="JAOTOJ010000009">
    <property type="protein sequence ID" value="KAK9395841.1"/>
    <property type="molecule type" value="Genomic_DNA"/>
</dbReference>
<evidence type="ECO:0000313" key="14">
    <source>
        <dbReference type="EMBL" id="KAK9395841.1"/>
    </source>
</evidence>
<evidence type="ECO:0000256" key="5">
    <source>
        <dbReference type="ARBA" id="ARBA00022529"/>
    </source>
</evidence>